<protein>
    <submittedName>
        <fullName evidence="1">Uncharacterized protein</fullName>
    </submittedName>
</protein>
<keyword evidence="2" id="KW-1185">Reference proteome</keyword>
<dbReference type="PATRIC" id="fig|883126.3.peg.2952"/>
<accession>K9DBX1</accession>
<evidence type="ECO:0000313" key="2">
    <source>
        <dbReference type="Proteomes" id="UP000009874"/>
    </source>
</evidence>
<reference evidence="1 2" key="1">
    <citation type="submission" date="2012-09" db="EMBL/GenBank/DDBJ databases">
        <title>The Genome Sequence of Massilia timonae CCUG 45783.</title>
        <authorList>
            <consortium name="The Broad Institute Genome Sequencing Platform"/>
            <person name="Earl A."/>
            <person name="Ward D."/>
            <person name="Feldgarden M."/>
            <person name="Gevers D."/>
            <person name="Huys G."/>
            <person name="Walker B."/>
            <person name="Young S.K."/>
            <person name="Zeng Q."/>
            <person name="Gargeya S."/>
            <person name="Fitzgerald M."/>
            <person name="Haas B."/>
            <person name="Abouelleil A."/>
            <person name="Alvarado L."/>
            <person name="Arachchi H.M."/>
            <person name="Berlin A.M."/>
            <person name="Chapman S.B."/>
            <person name="Goldberg J."/>
            <person name="Griggs A."/>
            <person name="Gujja S."/>
            <person name="Hansen M."/>
            <person name="Howarth C."/>
            <person name="Imamovic A."/>
            <person name="Larimer J."/>
            <person name="McCowen C."/>
            <person name="Montmayeur A."/>
            <person name="Murphy C."/>
            <person name="Neiman D."/>
            <person name="Pearson M."/>
            <person name="Priest M."/>
            <person name="Roberts A."/>
            <person name="Saif S."/>
            <person name="Shea T."/>
            <person name="Sisk P."/>
            <person name="Sykes S."/>
            <person name="Wortman J."/>
            <person name="Nusbaum C."/>
            <person name="Birren B."/>
        </authorList>
    </citation>
    <scope>NUCLEOTIDE SEQUENCE [LARGE SCALE GENOMIC DNA]</scope>
    <source>
        <strain evidence="1 2">CCUG 45783</strain>
    </source>
</reference>
<name>K9DBX1_9BURK</name>
<dbReference type="HOGENOM" id="CLU_1553447_0_0_4"/>
<sequence length="172" mass="19173">MQNFELIVDFNGIVIFDPSVLAGHFCEINLGDNLYARFVGSDEGERVVEQGIVLPVLGLDDGIYSIILRTDKEPRGIDPKTIIVSNATFPLKIVTKAVISDMATLREWAPGENWREVMLRPGNYAVTVNGFRVIARREIIDFGFEFVFEETAELPTLSGALEKNMQVLELPG</sequence>
<dbReference type="EMBL" id="AGZI01000037">
    <property type="protein sequence ID" value="EKU81733.1"/>
    <property type="molecule type" value="Genomic_DNA"/>
</dbReference>
<dbReference type="eggNOG" id="ENOG502ZNTS">
    <property type="taxonomic scope" value="Bacteria"/>
</dbReference>
<dbReference type="Proteomes" id="UP000009874">
    <property type="component" value="Unassembled WGS sequence"/>
</dbReference>
<evidence type="ECO:0000313" key="1">
    <source>
        <dbReference type="EMBL" id="EKU81733.1"/>
    </source>
</evidence>
<organism evidence="1 2">
    <name type="scientific">Massilia timonae CCUG 45783</name>
    <dbReference type="NCBI Taxonomy" id="883126"/>
    <lineage>
        <taxon>Bacteria</taxon>
        <taxon>Pseudomonadati</taxon>
        <taxon>Pseudomonadota</taxon>
        <taxon>Betaproteobacteria</taxon>
        <taxon>Burkholderiales</taxon>
        <taxon>Oxalobacteraceae</taxon>
        <taxon>Telluria group</taxon>
        <taxon>Massilia</taxon>
    </lineage>
</organism>
<dbReference type="STRING" id="47229.LO55_3658"/>
<dbReference type="RefSeq" id="WP_005667542.1">
    <property type="nucleotide sequence ID" value="NZ_JH992923.1"/>
</dbReference>
<dbReference type="AlphaFoldDB" id="K9DBX1"/>
<proteinExistence type="predicted"/>
<dbReference type="OrthoDB" id="8780677at2"/>
<gene>
    <name evidence="1" type="ORF">HMPREF9710_02925</name>
</gene>
<comment type="caution">
    <text evidence="1">The sequence shown here is derived from an EMBL/GenBank/DDBJ whole genome shotgun (WGS) entry which is preliminary data.</text>
</comment>